<dbReference type="PROSITE" id="PS50075">
    <property type="entry name" value="CARRIER"/>
    <property type="match status" value="4"/>
</dbReference>
<dbReference type="SUPFAM" id="SSF52777">
    <property type="entry name" value="CoA-dependent acyltransferases"/>
    <property type="match status" value="8"/>
</dbReference>
<dbReference type="GO" id="GO:0043041">
    <property type="term" value="P:amino acid activation for nonribosomal peptide biosynthetic process"/>
    <property type="evidence" value="ECO:0007669"/>
    <property type="project" value="TreeGrafter"/>
</dbReference>
<dbReference type="InterPro" id="IPR010071">
    <property type="entry name" value="AA_adenyl_dom"/>
</dbReference>
<dbReference type="Pfam" id="PF00550">
    <property type="entry name" value="PP-binding"/>
    <property type="match status" value="3"/>
</dbReference>
<dbReference type="EMBL" id="CAJNOR010004048">
    <property type="protein sequence ID" value="CAF1470753.1"/>
    <property type="molecule type" value="Genomic_DNA"/>
</dbReference>
<dbReference type="SUPFAM" id="SSF56801">
    <property type="entry name" value="Acetyl-CoA synthetase-like"/>
    <property type="match status" value="4"/>
</dbReference>
<dbReference type="GO" id="GO:0031177">
    <property type="term" value="F:phosphopantetheine binding"/>
    <property type="evidence" value="ECO:0007669"/>
    <property type="project" value="InterPro"/>
</dbReference>
<keyword evidence="3" id="KW-0436">Ligase</keyword>
<comment type="caution">
    <text evidence="5">The sequence shown here is derived from an EMBL/GenBank/DDBJ whole genome shotgun (WGS) entry which is preliminary data.</text>
</comment>
<dbReference type="InterPro" id="IPR020845">
    <property type="entry name" value="AMP-binding_CS"/>
</dbReference>
<dbReference type="Gene3D" id="3.40.50.12780">
    <property type="entry name" value="N-terminal domain of ligase-like"/>
    <property type="match status" value="4"/>
</dbReference>
<dbReference type="FunFam" id="3.30.300.30:FF:000015">
    <property type="entry name" value="Nonribosomal peptide synthase SidD"/>
    <property type="match status" value="1"/>
</dbReference>
<dbReference type="Pfam" id="PF00668">
    <property type="entry name" value="Condensation"/>
    <property type="match status" value="4"/>
</dbReference>
<dbReference type="InterPro" id="IPR000873">
    <property type="entry name" value="AMP-dep_synth/lig_dom"/>
</dbReference>
<dbReference type="InterPro" id="IPR020806">
    <property type="entry name" value="PKS_PP-bd"/>
</dbReference>
<evidence type="ECO:0000256" key="3">
    <source>
        <dbReference type="ARBA" id="ARBA00022598"/>
    </source>
</evidence>
<organism evidence="5 6">
    <name type="scientific">Adineta ricciae</name>
    <name type="common">Rotifer</name>
    <dbReference type="NCBI Taxonomy" id="249248"/>
    <lineage>
        <taxon>Eukaryota</taxon>
        <taxon>Metazoa</taxon>
        <taxon>Spiralia</taxon>
        <taxon>Gnathifera</taxon>
        <taxon>Rotifera</taxon>
        <taxon>Eurotatoria</taxon>
        <taxon>Bdelloidea</taxon>
        <taxon>Adinetida</taxon>
        <taxon>Adinetidae</taxon>
        <taxon>Adineta</taxon>
    </lineage>
</organism>
<feature type="domain" description="Carrier" evidence="4">
    <location>
        <begin position="3147"/>
        <end position="3226"/>
    </location>
</feature>
<evidence type="ECO:0000256" key="1">
    <source>
        <dbReference type="ARBA" id="ARBA00022450"/>
    </source>
</evidence>
<name>A0A815R1F6_ADIRI</name>
<dbReference type="Gene3D" id="3.30.559.30">
    <property type="entry name" value="Nonribosomal peptide synthetase, condensation domain"/>
    <property type="match status" value="4"/>
</dbReference>
<feature type="domain" description="Carrier" evidence="4">
    <location>
        <begin position="1009"/>
        <end position="1085"/>
    </location>
</feature>
<dbReference type="Gene3D" id="1.10.1200.10">
    <property type="entry name" value="ACP-like"/>
    <property type="match status" value="4"/>
</dbReference>
<proteinExistence type="predicted"/>
<dbReference type="Pfam" id="PF00501">
    <property type="entry name" value="AMP-binding"/>
    <property type="match status" value="4"/>
</dbReference>
<dbReference type="Pfam" id="PF13193">
    <property type="entry name" value="AMP-binding_C"/>
    <property type="match status" value="1"/>
</dbReference>
<gene>
    <name evidence="5" type="ORF">XAT740_LOCUS37965</name>
</gene>
<dbReference type="InterPro" id="IPR001242">
    <property type="entry name" value="Condensation_dom"/>
</dbReference>
<accession>A0A815R1F6</accession>
<feature type="non-terminal residue" evidence="5">
    <location>
        <position position="4150"/>
    </location>
</feature>
<dbReference type="Gene3D" id="3.30.300.30">
    <property type="match status" value="4"/>
</dbReference>
<dbReference type="GO" id="GO:0016874">
    <property type="term" value="F:ligase activity"/>
    <property type="evidence" value="ECO:0007669"/>
    <property type="project" value="UniProtKB-KW"/>
</dbReference>
<dbReference type="InterPro" id="IPR025110">
    <property type="entry name" value="AMP-bd_C"/>
</dbReference>
<dbReference type="InterPro" id="IPR009081">
    <property type="entry name" value="PP-bd_ACP"/>
</dbReference>
<feature type="domain" description="Carrier" evidence="4">
    <location>
        <begin position="7"/>
        <end position="86"/>
    </location>
</feature>
<feature type="domain" description="Carrier" evidence="4">
    <location>
        <begin position="2082"/>
        <end position="2158"/>
    </location>
</feature>
<dbReference type="InterPro" id="IPR045851">
    <property type="entry name" value="AMP-bd_C_sf"/>
</dbReference>
<dbReference type="CDD" id="cd05930">
    <property type="entry name" value="A_NRPS"/>
    <property type="match status" value="4"/>
</dbReference>
<evidence type="ECO:0000259" key="4">
    <source>
        <dbReference type="PROSITE" id="PS50075"/>
    </source>
</evidence>
<keyword evidence="2" id="KW-0597">Phosphoprotein</keyword>
<keyword evidence="1" id="KW-0596">Phosphopantetheine</keyword>
<dbReference type="SUPFAM" id="SSF47336">
    <property type="entry name" value="ACP-like"/>
    <property type="match status" value="4"/>
</dbReference>
<dbReference type="NCBIfam" id="TIGR01733">
    <property type="entry name" value="AA-adenyl-dom"/>
    <property type="match status" value="2"/>
</dbReference>
<evidence type="ECO:0000313" key="6">
    <source>
        <dbReference type="Proteomes" id="UP000663828"/>
    </source>
</evidence>
<keyword evidence="6" id="KW-1185">Reference proteome</keyword>
<reference evidence="5" key="1">
    <citation type="submission" date="2021-02" db="EMBL/GenBank/DDBJ databases">
        <authorList>
            <person name="Nowell W R."/>
        </authorList>
    </citation>
    <scope>NUCLEOTIDE SEQUENCE</scope>
</reference>
<dbReference type="InterPro" id="IPR042099">
    <property type="entry name" value="ANL_N_sf"/>
</dbReference>
<evidence type="ECO:0000313" key="5">
    <source>
        <dbReference type="EMBL" id="CAF1470753.1"/>
    </source>
</evidence>
<dbReference type="PROSITE" id="PS00455">
    <property type="entry name" value="AMP_BINDING"/>
    <property type="match status" value="4"/>
</dbReference>
<dbReference type="PANTHER" id="PTHR45527">
    <property type="entry name" value="NONRIBOSOMAL PEPTIDE SYNTHETASE"/>
    <property type="match status" value="1"/>
</dbReference>
<dbReference type="NCBIfam" id="NF003417">
    <property type="entry name" value="PRK04813.1"/>
    <property type="match status" value="4"/>
</dbReference>
<evidence type="ECO:0000256" key="2">
    <source>
        <dbReference type="ARBA" id="ARBA00022553"/>
    </source>
</evidence>
<dbReference type="GO" id="GO:0005737">
    <property type="term" value="C:cytoplasm"/>
    <property type="evidence" value="ECO:0007669"/>
    <property type="project" value="TreeGrafter"/>
</dbReference>
<dbReference type="GO" id="GO:0044550">
    <property type="term" value="P:secondary metabolite biosynthetic process"/>
    <property type="evidence" value="ECO:0007669"/>
    <property type="project" value="TreeGrafter"/>
</dbReference>
<sequence length="4150" mass="470041">MSLENSTNSNDIQYKVRRLWCSLLHLDSVPTDDSITWFALGGSSLTLMELFSRYQFDLSPHRQLNRSDFLTQPTIIQHVRLLTTNNAALNHADQSKVNNSASQIVFIVTPGSSLSLQRLNCALTLLIRKHPTLRIRLHQSDVSFDDMDNVSFVQISKVESENEEMLQTHFNLICDRVFQCHAIRRTNGEDEDLLTGGDMLLLNFHYAIFDYFIESIFLADFKEAYSTLTLDMNDNHTPIYIDYTLYERDDRDDSMLSESDLGHQLQLPYDHCPLTSARTGRASTVNLELDGGESLANFACQLQTTLSQVYLSAYYVFLYKLTQCQDLTIDSYVNDGSQYETACTTIMIESEKPFIHLIEHIKTMAKNMKSLPYMTNGFRFQTITSKIELGDKYELTRCIRPPNTTKYDLCLSIVMNEREQMTGSFVYARDLFDESTIITMARRFESLLGQLLCSSLTSSIFEFSLLLPNETQILHQLANSSEQVSLHKNLLPIHQRFAYQTEEHPQKLAVVFDDQSLTYAELLHSSQLLAHHLKENCHVQPGDIIAQCVERSIEMVIGILSILMSGASYCPLSPDQPSARLQSMIEQVRAKCVLCHNRTCKFISSNNINIDQILTLLTSTGWIDNDDDTNVYINSIAYVIFTSGSTGTPKAVPISHQNFAACVDALAYSAIMARNDTVLQITPPTFDIHIQEILGTLWLGGSICLLRPTGNLDMNYLTSTVQRHEISFAVTVPTLLAILAQHVHDCPDRRQTLFSLKRLCSIGELLRPQTATQLYNCLNSTALIYHLYGPTECIFAATFHLITKDDLEQNSLPIGRPLAGYTCHVLDRYFQPVLCDKQVGQLFIGGQAVFRGYLNRADLTHEALVSLPQEQGVLYRTGDLVRVDTRTGRLYFSGRTDFQVKLRGQRIELGEIEATIMRFTPEISNCVVIKREHDNLEHLVAYVQTKVSMNISLLRETCRERLPLYMVPSLFILIDHFPLNPNGKLDRKALPPPDFSLLLSFNSNALDEQHHTDIEQQISSIWSQVLHLESISSTSVSFFALGGNSLLLMKLQHVYQTEFHQTVDISKLFRHATIHDHAQLLEDHQMIIEPHWHSFNITRGPASFAQTRLYLDERVRFSSVTNAVATYHIPLVYEIIQTSVSLERLNRALLAVIQKHKALRTCLTFDENAGVLQQEVLDQVQVEVILTLAETDVDVKKIIYDEETNSRLFDLSKARVFRCHAIRRLSTIDNDLLQPSDLLVFNFHHAAFDGGSIDVFFQDLKKVYSTDQSLSSSRLDYIDYAIHEKERNMDEAKAFWKQQLDGFSNYYLQLPYDCPRTDKSLSGRGITITLQLSNDVVDSMLELMKTHETTLFQLGLAAFYTFLSKLTQEDDLCVLTVIANRTRAELENLIGVFVNTLPYRLIIDPYSSFTLLMQRVKDLALLTLPHTHLPFQEIATNTNIASLQTLFDVETIRDGEVGLDSQTFLRPFIGSTTDPYSVAKFDLTCTLYYNVRKKSLTLSLNGPSDLFEISTIELMAHRYACLLEQLLLSSATKSISEYSLLLPHETQLIDGLDSRNQLLLPSTLLPIHEQFACRVVQHPQKLAVILDDQSLTYAELFHSSQLLARHLIDHCQVERGDIVGQCVERSIEMAIGMMAILFSGASYLPLSPHEPFERLQLLTDLTRPRCVLAHSTTDHLIPKNKVSVENIVKGDFESSTDVNVLMDDIAFLIFTSGSTGTPKVVPISHRNFAHMVQSYCQLQFHDEHYTIIQMASCSFDEHTNEYMGGLICGATIVLLRPHGNLDTLYLCETIERNQATRIDFVPTTVAILGEYLNKQIEFDKSNHLATVKMITVGGEQLQGKVVKTIFRHLQPTCVLANIYAPAESTVSALYYKIESHDTDLPEIIPIGRCLPGRKVLVLDNYGKQVLPDGQNIGEIFLGGVGIFSGYLNDPQASERVLVQLPNVDGVFYRTGDLARITSDGQLVFVGRKDFQVKLRGQRIELGEIETVIMRSSSDITNCVVIKLDHDQIEHLVAYVQTEVHFNVNILRDECMKHLPLYMVPSLFVLIDHFPLNPNGKVDRKALPSPDFTLLASSGSLMGEGEEPRSEMEQQVSSIWSQVLHLESTPSINMSFFKLGGNSLLLMKLHHTYQTQFHQSINVSDLFRRATIHDHAQLLEVSEINTHPTWHSLQVTKGPASFAQTRLYLDERVRFGNTTDKVATYHVPLIYEIVEIPLSVKKLKGALCAVMDKHKALRTRLVFDETKSKLDQQIVDQVALEMVITSVDNGKALEKILYDEETNPALFSVSEGRMFRCHVIRRSVTIDEDLLNPSDIIIFNFHHAAFDGTSIDIFFHDLKEAYFTGNSLSPNLFNYVDYSIHEKEMNMDEARSYWKHRLNEFANTLLSLPYDRFPKDKDTRSGRGLTVSLELSREVIDGMRICMSKQDMTLFQVGLAAFYIFLFKLTQETDLCVLTISANRFRAELNDIIGFFSNTLPQRIIIDPNVTVVVFFDYIKQMCLESMRHAHFPYQEMDELPGIQTLFLAEPIHQPSDSPDFRLIPLAATQDDYVAKFDLTCSLDYNSRAHTVKLSLNASLDLFDVETVSTMIHRFECLLSQIFTSISSPICELSLLLPHEVELLRMVNTDNKFQYQTYSLCIHEQFASRVDEHPQKLAVVLDDQSLTYAELYSLTQLVAYHLMNVCHIRPNDIVPLCVERSLEMPLGILAILMSGAIYCPLTPNHPQKRFQAIINQTNARYILTHDPTVNKFQSMTINLSSFALYYGSDIIEQPFHTPICSVDQVAYIIFTSGSTGEPKGVQLTHRNLLLTVASYAHSGSLLPTDTAMQITPCSFDAHVPELLGCLFMGGTSILLHPDGNIQLDYLTRLVERHQATYMHSVPSHLTVICEQLEQDNAFERLHTLRSLCSSGEPMNVRSLKNFRDNTRATIFNLYGPAECTDISIYKITQDIKQVIEPTCIGPLSPNLKCRILDQYMQTILPDGHQIGELCVSGPSVFPGYLNRDDLTQRVLVTGLSEQKEKYYKTGDLVRLNTNGFLHYVGRRDFMVKLRGQRIELAEIEQTLSDASPNVSKCVVIKHENSNKGHEYLAAFVQTTDKSIEHILQQKCQERLAPYMVPSVFILLDKLPLSENGKIDRARLPNPDTIIAQAIDQRDKEPMTEIERRISVLWCDILRLDTIPSTSFSLFKLGGNSLLLIKLYYSYQKVIQFDTNSLLISQFFRKPTIVDHAKLLEAHQITTELQWESFHMTKGPASFAQTRLYLDERVRFTGATNAVATYHIPLIYEIVEMPLSLSRLKRALHAIIHKHKTLRTRLVYDESEGVLQQEILPSVPLEVHLTSVDNGKALEKILYDEETNPVLFSVSEGRVFRCHAIRRCLAIDEDLLSPSDIVIFNFHHAAFDGTSIDIFFDDLKKAYSTDESLSPCSFDYIDYSVHEKEVNMDAARVYWKQHLNGFTKPHLQLPYDHRPDESNIRSGRGSTAIFELSPHIVDDMLNYLTNCETTLFQFGLAAFYAFLFKLTQETDLCILTVSANRNRAELENMIGFFVNTIPQRLAIEPQKNFGFLIECVKELVVATMPHAHLPYQDIVAGTTTTALQVLFVVETHHHDRVTLSSDIILRPLVTTTTDPQSVAKFDLTCSLHYDVSARSIQVSFDAASDLFEPATVELMARRFHSLLNHILSSPTSNEICELSLFLPHEIELLQNLNISEQIILSSNIRTIQQKFVHQTCEHPQKLAVILDEQSLTYAELFHSSLLVAHHLHDLVQVQSGDIIGQCVERSIEMIIGILSILMSDASYCPLPADQPSARLRALIEQVQAKCVLTHSRTNTLISSNMVDIEQVLSSSWNKIILIDIKSYSVERIAYLVFTSGSTGKPKVVPITHKNFAVCINALAHSTIMMHDDVVLQTTLPTFDIHMQEILGTLWLGGTLVLLRQNGNLDMHYFTSILQRYQITLLIMVPTLISSLTQYLQNSMSQQHALTSIRRLCSLGEALLPQIASAICTLLDPTAQLYNLYGPAECTLISTFHLLTQDDLKANNVPIGRPLPSYKCKVLDTYSQPVLLEHQIGELLIGGEAVFGGYLNQPDISHGPGIFYRTGDLVRIDGKSGVLHYVGRKDFQVKLRGQRIELGEIETVIMRSSSDITNCVVIKLDHDQIEHLVAYVQ</sequence>
<dbReference type="InterPro" id="IPR036736">
    <property type="entry name" value="ACP-like_sf"/>
</dbReference>
<dbReference type="InterPro" id="IPR023213">
    <property type="entry name" value="CAT-like_dom_sf"/>
</dbReference>
<protein>
    <recommendedName>
        <fullName evidence="4">Carrier domain-containing protein</fullName>
    </recommendedName>
</protein>
<dbReference type="Proteomes" id="UP000663828">
    <property type="component" value="Unassembled WGS sequence"/>
</dbReference>
<dbReference type="Gene3D" id="3.30.559.10">
    <property type="entry name" value="Chloramphenicol acetyltransferase-like domain"/>
    <property type="match status" value="4"/>
</dbReference>
<dbReference type="PANTHER" id="PTHR45527:SF1">
    <property type="entry name" value="FATTY ACID SYNTHASE"/>
    <property type="match status" value="1"/>
</dbReference>
<dbReference type="SMART" id="SM00823">
    <property type="entry name" value="PKS_PP"/>
    <property type="match status" value="2"/>
</dbReference>